<sequence length="592" mass="65638">VLAGIERRRKLLDAPIIEGVTSDECCKVRGMITSTLPDAEINLDTFHFVKRYTDSLAGGKKNACRGAIAKDITESVIELRANKRDGVLTKYWPKEEQVARLSAAWAKWSVHKHLWQASAAKVHEDQLNHVKNGCLARARNDIASDGSRIESSHKGWNSLMRSHASGLEMLTALGHDFVLRRNIRIASDLGESSPFAASTYGCHHVMLVDDIARKWNGICSRRASAIHALPMLQAVDSGESFGLAWTEYTSLAPAIKKELADTFVFEVDADYQDGIEFLDSRRLAPIFQAPAIPRVSATPQPRMTASATPQPRSTMQPSVTTGPPAPTYHLTRSERLYKRATGADPAALKFNDEEYFAFANFRVEHQLRTHEMTPAKIVKFTRQFNATLRAGSVHKDPRAILSMLLTLEEKVLERLHTGDYICGSGTDTFWKKQCEGFTITSAAKAGTETKGRKPAVCRRCERLMYPFGKGGQGNHSRDCCSDGAPQKLKDAVPWPQPDRIFINGKRFDASAFFNALATLDGMLNSGTEKPLEYERFWDMVSSRVIIADGKAYFKLFSDLEVIASQTHVVQVVDSQNVLCLGPTPVQPVSHSS</sequence>
<dbReference type="Proteomes" id="UP000077266">
    <property type="component" value="Unassembled WGS sequence"/>
</dbReference>
<dbReference type="OrthoDB" id="3260919at2759"/>
<evidence type="ECO:0000313" key="4">
    <source>
        <dbReference type="Proteomes" id="UP000077266"/>
    </source>
</evidence>
<evidence type="ECO:0000313" key="3">
    <source>
        <dbReference type="EMBL" id="KZV87140.1"/>
    </source>
</evidence>
<organism evidence="3 4">
    <name type="scientific">Exidia glandulosa HHB12029</name>
    <dbReference type="NCBI Taxonomy" id="1314781"/>
    <lineage>
        <taxon>Eukaryota</taxon>
        <taxon>Fungi</taxon>
        <taxon>Dikarya</taxon>
        <taxon>Basidiomycota</taxon>
        <taxon>Agaricomycotina</taxon>
        <taxon>Agaricomycetes</taxon>
        <taxon>Auriculariales</taxon>
        <taxon>Exidiaceae</taxon>
        <taxon>Exidia</taxon>
    </lineage>
</organism>
<feature type="non-terminal residue" evidence="3">
    <location>
        <position position="1"/>
    </location>
</feature>
<accession>A0A165EKA8</accession>
<evidence type="ECO:0000256" key="1">
    <source>
        <dbReference type="SAM" id="MobiDB-lite"/>
    </source>
</evidence>
<reference evidence="3 4" key="1">
    <citation type="journal article" date="2016" name="Mol. Biol. Evol.">
        <title>Comparative Genomics of Early-Diverging Mushroom-Forming Fungi Provides Insights into the Origins of Lignocellulose Decay Capabilities.</title>
        <authorList>
            <person name="Nagy L.G."/>
            <person name="Riley R."/>
            <person name="Tritt A."/>
            <person name="Adam C."/>
            <person name="Daum C."/>
            <person name="Floudas D."/>
            <person name="Sun H."/>
            <person name="Yadav J.S."/>
            <person name="Pangilinan J."/>
            <person name="Larsson K.H."/>
            <person name="Matsuura K."/>
            <person name="Barry K."/>
            <person name="Labutti K."/>
            <person name="Kuo R."/>
            <person name="Ohm R.A."/>
            <person name="Bhattacharya S.S."/>
            <person name="Shirouzu T."/>
            <person name="Yoshinaga Y."/>
            <person name="Martin F.M."/>
            <person name="Grigoriev I.V."/>
            <person name="Hibbett D.S."/>
        </authorList>
    </citation>
    <scope>NUCLEOTIDE SEQUENCE [LARGE SCALE GENOMIC DNA]</scope>
    <source>
        <strain evidence="3 4">HHB12029</strain>
    </source>
</reference>
<dbReference type="EMBL" id="KV426134">
    <property type="protein sequence ID" value="KZV87140.1"/>
    <property type="molecule type" value="Genomic_DNA"/>
</dbReference>
<dbReference type="AlphaFoldDB" id="A0A165EKA8"/>
<keyword evidence="4" id="KW-1185">Reference proteome</keyword>
<name>A0A165EKA8_EXIGL</name>
<proteinExistence type="predicted"/>
<dbReference type="EMBL" id="KV426146">
    <property type="protein sequence ID" value="KZV86736.1"/>
    <property type="molecule type" value="Genomic_DNA"/>
</dbReference>
<evidence type="ECO:0000313" key="2">
    <source>
        <dbReference type="EMBL" id="KZV86736.1"/>
    </source>
</evidence>
<feature type="region of interest" description="Disordered" evidence="1">
    <location>
        <begin position="298"/>
        <end position="328"/>
    </location>
</feature>
<protein>
    <submittedName>
        <fullName evidence="3">Uncharacterized protein</fullName>
    </submittedName>
</protein>
<feature type="compositionally biased region" description="Polar residues" evidence="1">
    <location>
        <begin position="298"/>
        <end position="321"/>
    </location>
</feature>
<gene>
    <name evidence="3" type="ORF">EXIGLDRAFT_620996</name>
    <name evidence="2" type="ORF">EXIGLDRAFT_621552</name>
</gene>